<evidence type="ECO:0000313" key="1">
    <source>
        <dbReference type="EMBL" id="OXA38446.1"/>
    </source>
</evidence>
<protein>
    <recommendedName>
        <fullName evidence="3">RNA-directed DNA polymerase from mobile element jockey</fullName>
    </recommendedName>
</protein>
<keyword evidence="2" id="KW-1185">Reference proteome</keyword>
<comment type="caution">
    <text evidence="1">The sequence shown here is derived from an EMBL/GenBank/DDBJ whole genome shotgun (WGS) entry which is preliminary data.</text>
</comment>
<evidence type="ECO:0008006" key="3">
    <source>
        <dbReference type="Google" id="ProtNLM"/>
    </source>
</evidence>
<reference evidence="1 2" key="1">
    <citation type="submission" date="2015-12" db="EMBL/GenBank/DDBJ databases">
        <title>The genome of Folsomia candida.</title>
        <authorList>
            <person name="Faddeeva A."/>
            <person name="Derks M.F."/>
            <person name="Anvar Y."/>
            <person name="Smit S."/>
            <person name="Van Straalen N."/>
            <person name="Roelofs D."/>
        </authorList>
    </citation>
    <scope>NUCLEOTIDE SEQUENCE [LARGE SCALE GENOMIC DNA]</scope>
    <source>
        <strain evidence="1 2">VU population</strain>
        <tissue evidence="1">Whole body</tissue>
    </source>
</reference>
<dbReference type="Proteomes" id="UP000198287">
    <property type="component" value="Unassembled WGS sequence"/>
</dbReference>
<dbReference type="AlphaFoldDB" id="A0A226D2E7"/>
<dbReference type="EMBL" id="LNIX01000046">
    <property type="protein sequence ID" value="OXA38446.1"/>
    <property type="molecule type" value="Genomic_DNA"/>
</dbReference>
<accession>A0A226D2E7</accession>
<name>A0A226D2E7_FOLCA</name>
<dbReference type="OrthoDB" id="6628575at2759"/>
<evidence type="ECO:0000313" key="2">
    <source>
        <dbReference type="Proteomes" id="UP000198287"/>
    </source>
</evidence>
<organism evidence="1 2">
    <name type="scientific">Folsomia candida</name>
    <name type="common">Springtail</name>
    <dbReference type="NCBI Taxonomy" id="158441"/>
    <lineage>
        <taxon>Eukaryota</taxon>
        <taxon>Metazoa</taxon>
        <taxon>Ecdysozoa</taxon>
        <taxon>Arthropoda</taxon>
        <taxon>Hexapoda</taxon>
        <taxon>Collembola</taxon>
        <taxon>Entomobryomorpha</taxon>
        <taxon>Isotomoidea</taxon>
        <taxon>Isotomidae</taxon>
        <taxon>Proisotominae</taxon>
        <taxon>Folsomia</taxon>
    </lineage>
</organism>
<proteinExistence type="predicted"/>
<gene>
    <name evidence="1" type="ORF">Fcan01_26781</name>
</gene>
<dbReference type="OMA" id="FICACKI"/>
<sequence length="380" mass="44624">MLSPWCPNWSRSTGSLLVNLSKTKVMVFRKGGRLKAGTKFSYGEESIEIVNEYVYLGVLFSQKGVFQKAAEMFKKKGIVALASVWKTLFQGKVTSWKSKIRLFESISLSCALYAVQIWGLRYVTKLEEMQAYFYKRLLGVERTVPGYLLRLETASPTFLLKVMKHTLAYWVKLICMDEDSYPKICFNALYKAWRDGSFIRQYNWVARLHTSLEKLGYGNFCHLDNIADIMADIPRILTRIIDTTRQEDVCNMQKSKRHGKYALMWDDELKPAKYLNFDLTYKQLSIIAQMRLNDGRVYHEKFRHVFNLQNSCTLCNLGEEETFQHFICACKIYPNRNRMGVHLNLSNWPQCLRFDNREKCLQLAEFLQLNLRTRRMMIEE</sequence>